<name>A0ABQ6H7W3_9GAMM</name>
<organism evidence="1 2">
    <name type="scientific">Thalassotalea eurytherma</name>
    <dbReference type="NCBI Taxonomy" id="1144278"/>
    <lineage>
        <taxon>Bacteria</taxon>
        <taxon>Pseudomonadati</taxon>
        <taxon>Pseudomonadota</taxon>
        <taxon>Gammaproteobacteria</taxon>
        <taxon>Alteromonadales</taxon>
        <taxon>Colwelliaceae</taxon>
        <taxon>Thalassotalea</taxon>
    </lineage>
</organism>
<proteinExistence type="predicted"/>
<keyword evidence="2" id="KW-1185">Reference proteome</keyword>
<dbReference type="InterPro" id="IPR029058">
    <property type="entry name" value="AB_hydrolase_fold"/>
</dbReference>
<evidence type="ECO:0000313" key="2">
    <source>
        <dbReference type="Proteomes" id="UP001157133"/>
    </source>
</evidence>
<dbReference type="Gene3D" id="3.40.50.1820">
    <property type="entry name" value="alpha/beta hydrolase"/>
    <property type="match status" value="1"/>
</dbReference>
<dbReference type="Gene3D" id="1.25.40.10">
    <property type="entry name" value="Tetratricopeptide repeat domain"/>
    <property type="match status" value="1"/>
</dbReference>
<accession>A0ABQ6H7W3</accession>
<comment type="caution">
    <text evidence="1">The sequence shown here is derived from an EMBL/GenBank/DDBJ whole genome shotgun (WGS) entry which is preliminary data.</text>
</comment>
<evidence type="ECO:0000313" key="1">
    <source>
        <dbReference type="EMBL" id="GLX83722.1"/>
    </source>
</evidence>
<dbReference type="Proteomes" id="UP001157133">
    <property type="component" value="Unassembled WGS sequence"/>
</dbReference>
<evidence type="ECO:0008006" key="3">
    <source>
        <dbReference type="Google" id="ProtNLM"/>
    </source>
</evidence>
<reference evidence="1 2" key="1">
    <citation type="submission" date="2023-03" db="EMBL/GenBank/DDBJ databases">
        <title>Draft genome sequence of Thalassotalea eurytherma JCM 18482T.</title>
        <authorList>
            <person name="Sawabe T."/>
        </authorList>
    </citation>
    <scope>NUCLEOTIDE SEQUENCE [LARGE SCALE GENOMIC DNA]</scope>
    <source>
        <strain evidence="1 2">JCM 18482</strain>
    </source>
</reference>
<dbReference type="SUPFAM" id="SSF48452">
    <property type="entry name" value="TPR-like"/>
    <property type="match status" value="1"/>
</dbReference>
<sequence>MKIILLWLMLALPTFSFAVEIENLNPIETIEVLPEGFEEPLKYNITLPQGYAKDDTKTYFVLFDLHPRSQPFISGMQDWLSHNGEWPWLKTIIVNPANYHPEFAAVFKQFAENPKDQRILDIIENDVLKQIDKHYRTNGFKIYSGFMANGALGLYALLNRPNMFNAYLIASPTLGDNFGHIVLDAPQKLTPKYDGMKFLYMTIGNHRYESAHVAAVKQFELELAKLSQNKLQWQSNSNENHYYMSRPIITLLNGIEALFDDIHNNLPANSPISQQGPDAIVAYYDKLSNDKYGFPVSAEGSLKALAKSLTKTEPSKALDIYIKTTDLYPDSAYAHASLAKAYANQGDIKRAIAVQLVAVEKSKSMVQWHQNKHQQYLDEFKAMLTP</sequence>
<dbReference type="InterPro" id="IPR011990">
    <property type="entry name" value="TPR-like_helical_dom_sf"/>
</dbReference>
<dbReference type="RefSeq" id="WP_284209208.1">
    <property type="nucleotide sequence ID" value="NZ_BSSU01000022.1"/>
</dbReference>
<protein>
    <recommendedName>
        <fullName evidence="3">Esterase</fullName>
    </recommendedName>
</protein>
<dbReference type="SUPFAM" id="SSF53474">
    <property type="entry name" value="alpha/beta-Hydrolases"/>
    <property type="match status" value="1"/>
</dbReference>
<gene>
    <name evidence="1" type="ORF">theurythT_31750</name>
</gene>
<dbReference type="EMBL" id="BSSU01000022">
    <property type="protein sequence ID" value="GLX83722.1"/>
    <property type="molecule type" value="Genomic_DNA"/>
</dbReference>